<dbReference type="EMBL" id="FPBL01000006">
    <property type="protein sequence ID" value="SFU63889.1"/>
    <property type="molecule type" value="Genomic_DNA"/>
</dbReference>
<dbReference type="Gene3D" id="3.40.367.20">
    <property type="match status" value="1"/>
</dbReference>
<dbReference type="Proteomes" id="UP000183926">
    <property type="component" value="Unassembled WGS sequence"/>
</dbReference>
<dbReference type="GO" id="GO:0004340">
    <property type="term" value="F:glucokinase activity"/>
    <property type="evidence" value="ECO:0007669"/>
    <property type="project" value="UniProtKB-UniRule"/>
</dbReference>
<comment type="similarity">
    <text evidence="3 4">Belongs to the bacterial glucokinase family.</text>
</comment>
<dbReference type="CDD" id="cd24008">
    <property type="entry name" value="ASKHA_NBD_GLK"/>
    <property type="match status" value="1"/>
</dbReference>
<gene>
    <name evidence="3" type="primary">glk</name>
    <name evidence="5" type="ORF">SAMN05216339_10610</name>
</gene>
<evidence type="ECO:0000256" key="2">
    <source>
        <dbReference type="ARBA" id="ARBA00022777"/>
    </source>
</evidence>
<keyword evidence="3" id="KW-0067">ATP-binding</keyword>
<protein>
    <recommendedName>
        <fullName evidence="3">Glucokinase</fullName>
        <ecNumber evidence="3">2.7.1.2</ecNumber>
    </recommendedName>
    <alternativeName>
        <fullName evidence="3">Glucose kinase</fullName>
    </alternativeName>
</protein>
<keyword evidence="3" id="KW-0963">Cytoplasm</keyword>
<dbReference type="AlphaFoldDB" id="A0A1I7HTL1"/>
<dbReference type="GO" id="GO:0006096">
    <property type="term" value="P:glycolytic process"/>
    <property type="evidence" value="ECO:0007669"/>
    <property type="project" value="UniProtKB-UniRule"/>
</dbReference>
<dbReference type="EC" id="2.7.1.2" evidence="3"/>
<dbReference type="GO" id="GO:0005737">
    <property type="term" value="C:cytoplasm"/>
    <property type="evidence" value="ECO:0007669"/>
    <property type="project" value="UniProtKB-SubCell"/>
</dbReference>
<evidence type="ECO:0000256" key="1">
    <source>
        <dbReference type="ARBA" id="ARBA00022679"/>
    </source>
</evidence>
<proteinExistence type="inferred from homology"/>
<dbReference type="InterPro" id="IPR003836">
    <property type="entry name" value="Glucokinase"/>
</dbReference>
<name>A0A1I7HTL1_9PROT</name>
<evidence type="ECO:0000313" key="6">
    <source>
        <dbReference type="Proteomes" id="UP000183926"/>
    </source>
</evidence>
<dbReference type="PANTHER" id="PTHR47363:SF1">
    <property type="entry name" value="GLUCOKINASE"/>
    <property type="match status" value="1"/>
</dbReference>
<keyword evidence="3" id="KW-0547">Nucleotide-binding</keyword>
<comment type="subcellular location">
    <subcellularLocation>
        <location evidence="3">Cytoplasm</location>
    </subcellularLocation>
</comment>
<dbReference type="NCBIfam" id="TIGR00749">
    <property type="entry name" value="glk"/>
    <property type="match status" value="1"/>
</dbReference>
<keyword evidence="3" id="KW-0324">Glycolysis</keyword>
<evidence type="ECO:0000256" key="3">
    <source>
        <dbReference type="HAMAP-Rule" id="MF_00524"/>
    </source>
</evidence>
<evidence type="ECO:0000256" key="4">
    <source>
        <dbReference type="RuleBase" id="RU004046"/>
    </source>
</evidence>
<dbReference type="SUPFAM" id="SSF53067">
    <property type="entry name" value="Actin-like ATPase domain"/>
    <property type="match status" value="1"/>
</dbReference>
<reference evidence="5 6" key="1">
    <citation type="submission" date="2016-10" db="EMBL/GenBank/DDBJ databases">
        <authorList>
            <person name="de Groot N.N."/>
        </authorList>
    </citation>
    <scope>NUCLEOTIDE SEQUENCE [LARGE SCALE GENOMIC DNA]</scope>
    <source>
        <strain evidence="5 6">Nm24</strain>
    </source>
</reference>
<evidence type="ECO:0000313" key="5">
    <source>
        <dbReference type="EMBL" id="SFU63889.1"/>
    </source>
</evidence>
<keyword evidence="1 3" id="KW-0808">Transferase</keyword>
<feature type="binding site" evidence="3">
    <location>
        <begin position="8"/>
        <end position="13"/>
    </location>
    <ligand>
        <name>ATP</name>
        <dbReference type="ChEBI" id="CHEBI:30616"/>
    </ligand>
</feature>
<comment type="catalytic activity">
    <reaction evidence="3">
        <text>D-glucose + ATP = D-glucose 6-phosphate + ADP + H(+)</text>
        <dbReference type="Rhea" id="RHEA:17825"/>
        <dbReference type="ChEBI" id="CHEBI:4167"/>
        <dbReference type="ChEBI" id="CHEBI:15378"/>
        <dbReference type="ChEBI" id="CHEBI:30616"/>
        <dbReference type="ChEBI" id="CHEBI:61548"/>
        <dbReference type="ChEBI" id="CHEBI:456216"/>
        <dbReference type="EC" id="2.7.1.2"/>
    </reaction>
</comment>
<accession>A0A1I7HTL1</accession>
<dbReference type="PANTHER" id="PTHR47363">
    <property type="entry name" value="GLUCOKINASE"/>
    <property type="match status" value="1"/>
</dbReference>
<dbReference type="InterPro" id="IPR043129">
    <property type="entry name" value="ATPase_NBD"/>
</dbReference>
<dbReference type="GO" id="GO:0005524">
    <property type="term" value="F:ATP binding"/>
    <property type="evidence" value="ECO:0007669"/>
    <property type="project" value="UniProtKB-UniRule"/>
</dbReference>
<organism evidence="5 6">
    <name type="scientific">Nitrosomonas eutropha</name>
    <dbReference type="NCBI Taxonomy" id="916"/>
    <lineage>
        <taxon>Bacteria</taxon>
        <taxon>Pseudomonadati</taxon>
        <taxon>Pseudomonadota</taxon>
        <taxon>Betaproteobacteria</taxon>
        <taxon>Nitrosomonadales</taxon>
        <taxon>Nitrosomonadaceae</taxon>
        <taxon>Nitrosomonas</taxon>
    </lineage>
</organism>
<dbReference type="Gene3D" id="3.30.420.40">
    <property type="match status" value="1"/>
</dbReference>
<sequence>MDRYLLYGDIGGTKTLLRSAVIKNEEVELHYEHRYDSRQYGDFDSILEDFLKQSGCQPVVVCLAVAGPIVDQQVHLTNLPWMINASALAEKFSISAVKIVNDFEGMAASIEVLPQDDLVMLQAGEPSSSAMRVVLGAGTGMGVAWLIKRGRYYEPLATEAGHVDFAPTSAIQIELLRYLMTKYQRVSIERLLSGQGLTHIFNFLQADMAAGAHLKSIELDADDGATVTRLAFEHQYPIALKALDLFAKIYGAYAGNLALTGLCRGGVYIAGGIAPRIIQTLQQPGFIQAFCNKGRYSELVREIPVYVVMNPKAGLLGAGLLAQRMLHQPAISLAE</sequence>
<dbReference type="OrthoDB" id="257751at2"/>
<dbReference type="RefSeq" id="WP_074928507.1">
    <property type="nucleotide sequence ID" value="NZ_FPBL01000006.1"/>
</dbReference>
<dbReference type="GO" id="GO:0005536">
    <property type="term" value="F:D-glucose binding"/>
    <property type="evidence" value="ECO:0007669"/>
    <property type="project" value="InterPro"/>
</dbReference>
<dbReference type="HAMAP" id="MF_00524">
    <property type="entry name" value="Glucokinase"/>
    <property type="match status" value="1"/>
</dbReference>
<dbReference type="Pfam" id="PF02685">
    <property type="entry name" value="Glucokinase"/>
    <property type="match status" value="1"/>
</dbReference>
<keyword evidence="2 3" id="KW-0418">Kinase</keyword>